<comment type="subunit">
    <text evidence="1">Monomer. Interacts with DnaB.</text>
</comment>
<gene>
    <name evidence="1 4" type="primary">dnaG</name>
    <name evidence="4" type="ORF">KU39_951</name>
</gene>
<dbReference type="Proteomes" id="UP000029558">
    <property type="component" value="Chromosome"/>
</dbReference>
<dbReference type="InterPro" id="IPR016136">
    <property type="entry name" value="DNA_helicase_N/primase_C"/>
</dbReference>
<dbReference type="SUPFAM" id="SSF117023">
    <property type="entry name" value="DNA primase DnaG, C-terminal domain"/>
    <property type="match status" value="1"/>
</dbReference>
<reference evidence="4 5" key="1">
    <citation type="journal article" date="2014" name="Genome Announc.">
        <title>Comparative Genome Analysis of Two Isolates of the Fish Pathogen Piscirickettsia salmonis from Different Hosts Reveals Major Differences in Virulence-Associated Secretion Systems.</title>
        <authorList>
            <person name="Bohle H."/>
            <person name="Henriquez P."/>
            <person name="Grothusen H."/>
            <person name="Navas E."/>
            <person name="Sandoval A."/>
            <person name="Bustamante F."/>
            <person name="Bustos P."/>
            <person name="Mancilla M."/>
        </authorList>
    </citation>
    <scope>NUCLEOTIDE SEQUENCE [LARGE SCALE GENOMIC DNA]</scope>
    <source>
        <strain evidence="5">B1-32597</strain>
    </source>
</reference>
<dbReference type="GO" id="GO:0005737">
    <property type="term" value="C:cytoplasm"/>
    <property type="evidence" value="ECO:0007669"/>
    <property type="project" value="TreeGrafter"/>
</dbReference>
<dbReference type="InterPro" id="IPR037068">
    <property type="entry name" value="DNA_primase_core_N_sf"/>
</dbReference>
<evidence type="ECO:0000256" key="3">
    <source>
        <dbReference type="PIRSR" id="PIRSR002811-1"/>
    </source>
</evidence>
<dbReference type="HAMAP" id="MF_00974">
    <property type="entry name" value="DNA_primase_DnaG"/>
    <property type="match status" value="1"/>
</dbReference>
<evidence type="ECO:0000313" key="5">
    <source>
        <dbReference type="Proteomes" id="UP000029558"/>
    </source>
</evidence>
<dbReference type="Pfam" id="PF08275">
    <property type="entry name" value="DNAG_N"/>
    <property type="match status" value="1"/>
</dbReference>
<dbReference type="PROSITE" id="PS50880">
    <property type="entry name" value="TOPRIM"/>
    <property type="match status" value="1"/>
</dbReference>
<dbReference type="InterPro" id="IPR036977">
    <property type="entry name" value="DNA_primase_Znf_CHC2"/>
</dbReference>
<dbReference type="GO" id="GO:1990077">
    <property type="term" value="C:primosome complex"/>
    <property type="evidence" value="ECO:0007669"/>
    <property type="project" value="UniProtKB-KW"/>
</dbReference>
<proteinExistence type="inferred from homology"/>
<comment type="catalytic activity">
    <reaction evidence="1">
        <text>ssDNA + n NTP = ssDNA/pppN(pN)n-1 hybrid + (n-1) diphosphate.</text>
        <dbReference type="EC" id="2.7.7.101"/>
    </reaction>
</comment>
<dbReference type="SMART" id="SM00493">
    <property type="entry name" value="TOPRIM"/>
    <property type="match status" value="1"/>
</dbReference>
<keyword evidence="1 2" id="KW-0862">Zinc</keyword>
<keyword evidence="1 2" id="KW-0808">Transferase</keyword>
<dbReference type="Pfam" id="PF13155">
    <property type="entry name" value="Toprim_2"/>
    <property type="match status" value="1"/>
</dbReference>
<dbReference type="OrthoDB" id="9803773at2"/>
<sequence length="581" mass="65452">MAKRIPNEFIEDVLTRTDIVDIVSQRVQLKKTGSNHSGLCPFHNEKSPSFTVSATKQFYYCFGCSASGNAINFIIEYEGLGFREALKELANPLGLTLPVSEQDQRHDHLKPLLTLMAEINTLYKHQLRHTPKAIDYLKSRGLSGEIARDYQIGYIAKRWDTLTQRFQSHKKALVTTGMLIENKDRLYDRFRGRIMFPIRNTQGHIIGFGGRSLGDDKPKYLNSPETSLYHKGRELYGLYEALNYHKKLDEIIVVEGYMDVIALAQFGIRNAVATLGTAIGASHLQLLFRHTHTITFCFDGDRAGLTAAWRALEHTLSFVRDSRTVRFLLLPKGEDPDSLIRQQGTSSFHQALTQALPLSVFMIQELKKNLNLGTLEGRAKLVEKAKPLLAQLPESAFASILFTTLAEEAGMRVEQLNQLLYQTKTQFSTPTPAIKHSTPAVPCEVDSAIARMLTLLMHFPSLSQKIETRQQVILHIRYIAGGDLLQAVLEFCQSRPYVNMGMVLSQWSHCQEGSLLAQLAATDPLIDNELHAQNELLDIIQRLSNKSQDRLAEQLLIKAQQQTLSALEKEELKQLLAGSKE</sequence>
<dbReference type="SMART" id="SM00766">
    <property type="entry name" value="DnaG_DnaB_bind"/>
    <property type="match status" value="1"/>
</dbReference>
<dbReference type="InterPro" id="IPR030846">
    <property type="entry name" value="DnaG_bac"/>
</dbReference>
<dbReference type="Pfam" id="PF01807">
    <property type="entry name" value="Zn_ribbon_DnaG"/>
    <property type="match status" value="1"/>
</dbReference>
<evidence type="ECO:0000256" key="1">
    <source>
        <dbReference type="HAMAP-Rule" id="MF_00974"/>
    </source>
</evidence>
<dbReference type="Pfam" id="PF10410">
    <property type="entry name" value="DnaB_bind"/>
    <property type="match status" value="1"/>
</dbReference>
<dbReference type="GO" id="GO:0006269">
    <property type="term" value="P:DNA replication, synthesis of primer"/>
    <property type="evidence" value="ECO:0007669"/>
    <property type="project" value="UniProtKB-UniRule"/>
</dbReference>
<dbReference type="InterPro" id="IPR006171">
    <property type="entry name" value="TOPRIM_dom"/>
</dbReference>
<dbReference type="InterPro" id="IPR050219">
    <property type="entry name" value="DnaG_primase"/>
</dbReference>
<dbReference type="FunFam" id="3.90.580.10:FF:000001">
    <property type="entry name" value="DNA primase"/>
    <property type="match status" value="1"/>
</dbReference>
<organism evidence="4 5">
    <name type="scientific">Piscirickettsia salmonis</name>
    <dbReference type="NCBI Taxonomy" id="1238"/>
    <lineage>
        <taxon>Bacteria</taxon>
        <taxon>Pseudomonadati</taxon>
        <taxon>Pseudomonadota</taxon>
        <taxon>Gammaproteobacteria</taxon>
        <taxon>Thiotrichales</taxon>
        <taxon>Piscirickettsiaceae</taxon>
        <taxon>Piscirickettsia</taxon>
    </lineage>
</organism>
<dbReference type="InterPro" id="IPR019475">
    <property type="entry name" value="DNA_primase_DnaB-bd"/>
</dbReference>
<dbReference type="PANTHER" id="PTHR30313">
    <property type="entry name" value="DNA PRIMASE"/>
    <property type="match status" value="1"/>
</dbReference>
<dbReference type="InterPro" id="IPR006295">
    <property type="entry name" value="DNA_primase_DnaG"/>
</dbReference>
<keyword evidence="1 2" id="KW-0240">DNA-directed RNA polymerase</keyword>
<comment type="similarity">
    <text evidence="1 2">Belongs to the DnaG primase family.</text>
</comment>
<dbReference type="InterPro" id="IPR002694">
    <property type="entry name" value="Znf_CHC2"/>
</dbReference>
<protein>
    <recommendedName>
        <fullName evidence="1 2">DNA primase</fullName>
        <ecNumber evidence="1">2.7.7.101</ecNumber>
    </recommendedName>
</protein>
<dbReference type="CDD" id="cd03364">
    <property type="entry name" value="TOPRIM_DnaG_primases"/>
    <property type="match status" value="1"/>
</dbReference>
<accession>A0A1L6TAH0</accession>
<keyword evidence="1 3" id="KW-0863">Zinc-finger</keyword>
<dbReference type="GO" id="GO:0003899">
    <property type="term" value="F:DNA-directed RNA polymerase activity"/>
    <property type="evidence" value="ECO:0007669"/>
    <property type="project" value="UniProtKB-UniRule"/>
</dbReference>
<dbReference type="Gene3D" id="3.90.580.10">
    <property type="entry name" value="Zinc finger, CHC2-type domain"/>
    <property type="match status" value="1"/>
</dbReference>
<dbReference type="SUPFAM" id="SSF56731">
    <property type="entry name" value="DNA primase core"/>
    <property type="match status" value="1"/>
</dbReference>
<dbReference type="InterPro" id="IPR013173">
    <property type="entry name" value="DNA_primase_DnaG_DnaB-bd_dom"/>
</dbReference>
<keyword evidence="1 2" id="KW-0235">DNA replication</keyword>
<keyword evidence="1 2" id="KW-0639">Primosome</keyword>
<keyword evidence="1" id="KW-0238">DNA-binding</keyword>
<comment type="cofactor">
    <cofactor evidence="1 2 3">
        <name>Zn(2+)</name>
        <dbReference type="ChEBI" id="CHEBI:29105"/>
    </cofactor>
    <text evidence="1 2 3">Binds 1 zinc ion per monomer.</text>
</comment>
<dbReference type="InterPro" id="IPR034151">
    <property type="entry name" value="TOPRIM_DnaG_bac"/>
</dbReference>
<comment type="domain">
    <text evidence="1">Contains an N-terminal zinc-binding domain, a central core domain that contains the primase activity, and a C-terminal DnaB-binding domain.</text>
</comment>
<keyword evidence="1 2" id="KW-0479">Metal-binding</keyword>
<dbReference type="SUPFAM" id="SSF57783">
    <property type="entry name" value="Zinc beta-ribbon"/>
    <property type="match status" value="1"/>
</dbReference>
<keyword evidence="1 2" id="KW-0804">Transcription</keyword>
<dbReference type="Gene3D" id="1.10.860.10">
    <property type="entry name" value="DNAb Helicase, Chain A"/>
    <property type="match status" value="1"/>
</dbReference>
<evidence type="ECO:0000256" key="2">
    <source>
        <dbReference type="PIRNR" id="PIRNR002811"/>
    </source>
</evidence>
<dbReference type="SMART" id="SM00400">
    <property type="entry name" value="ZnF_CHCC"/>
    <property type="match status" value="1"/>
</dbReference>
<dbReference type="Gene3D" id="3.40.1360.10">
    <property type="match status" value="1"/>
</dbReference>
<keyword evidence="1 2" id="KW-0548">Nucleotidyltransferase</keyword>
<dbReference type="EC" id="2.7.7.101" evidence="1"/>
<dbReference type="PANTHER" id="PTHR30313:SF2">
    <property type="entry name" value="DNA PRIMASE"/>
    <property type="match status" value="1"/>
</dbReference>
<dbReference type="GO" id="GO:0000428">
    <property type="term" value="C:DNA-directed RNA polymerase complex"/>
    <property type="evidence" value="ECO:0007669"/>
    <property type="project" value="UniProtKB-KW"/>
</dbReference>
<dbReference type="Gene3D" id="3.90.980.10">
    <property type="entry name" value="DNA primase, catalytic core, N-terminal domain"/>
    <property type="match status" value="1"/>
</dbReference>
<dbReference type="NCBIfam" id="TIGR01391">
    <property type="entry name" value="dnaG"/>
    <property type="match status" value="1"/>
</dbReference>
<dbReference type="Pfam" id="PF08278">
    <property type="entry name" value="DnaG_DnaB_bind"/>
    <property type="match status" value="1"/>
</dbReference>
<evidence type="ECO:0000313" key="4">
    <source>
        <dbReference type="EMBL" id="ALB22134.1"/>
    </source>
</evidence>
<dbReference type="GO" id="GO:0003677">
    <property type="term" value="F:DNA binding"/>
    <property type="evidence" value="ECO:0007669"/>
    <property type="project" value="UniProtKB-KW"/>
</dbReference>
<dbReference type="RefSeq" id="WP_027243175.1">
    <property type="nucleotide sequence ID" value="NZ_CP012508.1"/>
</dbReference>
<dbReference type="FunFam" id="3.40.1360.10:FF:000002">
    <property type="entry name" value="DNA primase"/>
    <property type="match status" value="1"/>
</dbReference>
<dbReference type="InterPro" id="IPR013264">
    <property type="entry name" value="DNAG_N"/>
</dbReference>
<name>A0A1L6TAH0_PISSA</name>
<dbReference type="AlphaFoldDB" id="A0A1L6TAH0"/>
<dbReference type="FunFam" id="3.90.980.10:FF:000001">
    <property type="entry name" value="DNA primase"/>
    <property type="match status" value="1"/>
</dbReference>
<dbReference type="EMBL" id="CP012508">
    <property type="protein sequence ID" value="ALB22134.1"/>
    <property type="molecule type" value="Genomic_DNA"/>
</dbReference>
<feature type="zinc finger region" description="CHC2-type" evidence="1 3">
    <location>
        <begin position="40"/>
        <end position="64"/>
    </location>
</feature>
<comment type="function">
    <text evidence="1 2">RNA polymerase that catalyzes the synthesis of short RNA molecules used as primers for DNA polymerase during DNA replication.</text>
</comment>
<dbReference type="GO" id="GO:0008270">
    <property type="term" value="F:zinc ion binding"/>
    <property type="evidence" value="ECO:0007669"/>
    <property type="project" value="UniProtKB-UniRule"/>
</dbReference>
<dbReference type="PIRSF" id="PIRSF002811">
    <property type="entry name" value="DnaG"/>
    <property type="match status" value="1"/>
</dbReference>
<dbReference type="Gene3D" id="1.20.50.20">
    <property type="entry name" value="DnaG, RNA polymerase domain, helical bundle"/>
    <property type="match status" value="1"/>
</dbReference>